<reference evidence="7 8" key="1">
    <citation type="submission" date="2014-07" db="EMBL/GenBank/DDBJ databases">
        <title>Draft genome sequence of Thalassospira profundimaris R8-17.</title>
        <authorList>
            <person name="Lai Q."/>
            <person name="Shao Z."/>
        </authorList>
    </citation>
    <scope>NUCLEOTIDE SEQUENCE [LARGE SCALE GENOMIC DNA]</scope>
    <source>
        <strain evidence="7 8">R8-17</strain>
    </source>
</reference>
<dbReference type="InterPro" id="IPR000792">
    <property type="entry name" value="Tscrpt_reg_LuxR_C"/>
</dbReference>
<proteinExistence type="predicted"/>
<dbReference type="Pfam" id="PF00196">
    <property type="entry name" value="GerE"/>
    <property type="match status" value="1"/>
</dbReference>
<dbReference type="InterPro" id="IPR016032">
    <property type="entry name" value="Sig_transdc_resp-reg_C-effctor"/>
</dbReference>
<comment type="caution">
    <text evidence="7">The sequence shown here is derived from an EMBL/GenBank/DDBJ whole genome shotgun (WGS) entry which is preliminary data.</text>
</comment>
<dbReference type="RefSeq" id="WP_062956123.1">
    <property type="nucleotide sequence ID" value="NZ_JPWB01000009.1"/>
</dbReference>
<accession>A0A367V4C5</accession>
<feature type="region of interest" description="Disordered" evidence="4">
    <location>
        <begin position="139"/>
        <end position="158"/>
    </location>
</feature>
<sequence length="227" mass="24796">MRILLADDHDLVREAISLLFQQYFEGCEVAEAGALDPALEHIEANNTFDLVLLDLRMPGMNGLEGLKRTLEKVADSTFVVLLSGAYRSEDVRKAIEAGAHGFIPKTLRGQALANAVQLVLAGDKYLPSSILTDMGDGMSGSGTGEGESRLTGGFGNEGDFARLTPREREVLALLSEGRPNKDIARHLDLREITVKYHLKNIYRKLNVSNRAQAVKMALEDMARSGTL</sequence>
<feature type="domain" description="HTH luxR-type" evidence="5">
    <location>
        <begin position="156"/>
        <end position="221"/>
    </location>
</feature>
<organism evidence="7 8">
    <name type="scientific">Thalassospira profundimaris</name>
    <dbReference type="NCBI Taxonomy" id="502049"/>
    <lineage>
        <taxon>Bacteria</taxon>
        <taxon>Pseudomonadati</taxon>
        <taxon>Pseudomonadota</taxon>
        <taxon>Alphaproteobacteria</taxon>
        <taxon>Rhodospirillales</taxon>
        <taxon>Thalassospiraceae</taxon>
        <taxon>Thalassospira</taxon>
    </lineage>
</organism>
<dbReference type="EMBL" id="JPWB01000009">
    <property type="protein sequence ID" value="RCK19869.1"/>
    <property type="molecule type" value="Genomic_DNA"/>
</dbReference>
<dbReference type="PANTHER" id="PTHR43214">
    <property type="entry name" value="TWO-COMPONENT RESPONSE REGULATOR"/>
    <property type="match status" value="1"/>
</dbReference>
<dbReference type="Gene3D" id="1.10.10.10">
    <property type="entry name" value="Winged helix-like DNA-binding domain superfamily/Winged helix DNA-binding domain"/>
    <property type="match status" value="1"/>
</dbReference>
<dbReference type="GO" id="GO:0000160">
    <property type="term" value="P:phosphorelay signal transduction system"/>
    <property type="evidence" value="ECO:0007669"/>
    <property type="project" value="InterPro"/>
</dbReference>
<dbReference type="InterPro" id="IPR036388">
    <property type="entry name" value="WH-like_DNA-bd_sf"/>
</dbReference>
<evidence type="ECO:0000313" key="7">
    <source>
        <dbReference type="EMBL" id="RCK19869.1"/>
    </source>
</evidence>
<dbReference type="PANTHER" id="PTHR43214:SF42">
    <property type="entry name" value="TRANSCRIPTIONAL REGULATORY PROTEIN DESR"/>
    <property type="match status" value="1"/>
</dbReference>
<evidence type="ECO:0000256" key="2">
    <source>
        <dbReference type="ARBA" id="ARBA00023125"/>
    </source>
</evidence>
<keyword evidence="2" id="KW-0238">DNA-binding</keyword>
<dbReference type="GO" id="GO:0003677">
    <property type="term" value="F:DNA binding"/>
    <property type="evidence" value="ECO:0007669"/>
    <property type="project" value="UniProtKB-KW"/>
</dbReference>
<dbReference type="PRINTS" id="PR00038">
    <property type="entry name" value="HTHLUXR"/>
</dbReference>
<dbReference type="SUPFAM" id="SSF52172">
    <property type="entry name" value="CheY-like"/>
    <property type="match status" value="1"/>
</dbReference>
<name>A0A367V4C5_9PROT</name>
<evidence type="ECO:0000313" key="8">
    <source>
        <dbReference type="Proteomes" id="UP000253061"/>
    </source>
</evidence>
<feature type="modified residue" description="4-aspartylphosphate" evidence="3">
    <location>
        <position position="54"/>
    </location>
</feature>
<dbReference type="SMART" id="SM00448">
    <property type="entry name" value="REC"/>
    <property type="match status" value="1"/>
</dbReference>
<dbReference type="Pfam" id="PF00072">
    <property type="entry name" value="Response_reg"/>
    <property type="match status" value="1"/>
</dbReference>
<dbReference type="CDD" id="cd17535">
    <property type="entry name" value="REC_NarL-like"/>
    <property type="match status" value="1"/>
</dbReference>
<dbReference type="GO" id="GO:0006355">
    <property type="term" value="P:regulation of DNA-templated transcription"/>
    <property type="evidence" value="ECO:0007669"/>
    <property type="project" value="InterPro"/>
</dbReference>
<feature type="domain" description="Response regulatory" evidence="6">
    <location>
        <begin position="2"/>
        <end position="120"/>
    </location>
</feature>
<dbReference type="InterPro" id="IPR058245">
    <property type="entry name" value="NreC/VraR/RcsB-like_REC"/>
</dbReference>
<keyword evidence="1 3" id="KW-0597">Phosphoprotein</keyword>
<dbReference type="CDD" id="cd06170">
    <property type="entry name" value="LuxR_C_like"/>
    <property type="match status" value="1"/>
</dbReference>
<dbReference type="PROSITE" id="PS00622">
    <property type="entry name" value="HTH_LUXR_1"/>
    <property type="match status" value="1"/>
</dbReference>
<dbReference type="Proteomes" id="UP000253061">
    <property type="component" value="Unassembled WGS sequence"/>
</dbReference>
<dbReference type="InterPro" id="IPR039420">
    <property type="entry name" value="WalR-like"/>
</dbReference>
<gene>
    <name evidence="7" type="ORF">TH6_17830</name>
</gene>
<protein>
    <submittedName>
        <fullName evidence="7">LuxR family transcriptional regulator</fullName>
    </submittedName>
</protein>
<dbReference type="InterPro" id="IPR011006">
    <property type="entry name" value="CheY-like_superfamily"/>
</dbReference>
<dbReference type="InterPro" id="IPR001789">
    <property type="entry name" value="Sig_transdc_resp-reg_receiver"/>
</dbReference>
<evidence type="ECO:0000256" key="1">
    <source>
        <dbReference type="ARBA" id="ARBA00022553"/>
    </source>
</evidence>
<evidence type="ECO:0000256" key="3">
    <source>
        <dbReference type="PROSITE-ProRule" id="PRU00169"/>
    </source>
</evidence>
<dbReference type="SMART" id="SM00421">
    <property type="entry name" value="HTH_LUXR"/>
    <property type="match status" value="1"/>
</dbReference>
<dbReference type="AlphaFoldDB" id="A0A367V4C5"/>
<evidence type="ECO:0000259" key="6">
    <source>
        <dbReference type="PROSITE" id="PS50110"/>
    </source>
</evidence>
<dbReference type="PROSITE" id="PS50043">
    <property type="entry name" value="HTH_LUXR_2"/>
    <property type="match status" value="1"/>
</dbReference>
<dbReference type="Gene3D" id="3.40.50.2300">
    <property type="match status" value="1"/>
</dbReference>
<evidence type="ECO:0000256" key="4">
    <source>
        <dbReference type="SAM" id="MobiDB-lite"/>
    </source>
</evidence>
<dbReference type="PROSITE" id="PS50110">
    <property type="entry name" value="RESPONSE_REGULATORY"/>
    <property type="match status" value="1"/>
</dbReference>
<dbReference type="SUPFAM" id="SSF46894">
    <property type="entry name" value="C-terminal effector domain of the bipartite response regulators"/>
    <property type="match status" value="1"/>
</dbReference>
<evidence type="ECO:0000259" key="5">
    <source>
        <dbReference type="PROSITE" id="PS50043"/>
    </source>
</evidence>